<dbReference type="CDD" id="cd07034">
    <property type="entry name" value="TPP_PYR_PFOR_IOR-alpha_like"/>
    <property type="match status" value="1"/>
</dbReference>
<dbReference type="AlphaFoldDB" id="A0A2U1CQW5"/>
<comment type="caution">
    <text evidence="5">The sequence shown here is derived from an EMBL/GenBank/DDBJ whole genome shotgun (WGS) entry which is preliminary data.</text>
</comment>
<dbReference type="OrthoDB" id="9803617at2"/>
<dbReference type="InterPro" id="IPR029061">
    <property type="entry name" value="THDP-binding"/>
</dbReference>
<dbReference type="PANTHER" id="PTHR48084">
    <property type="entry name" value="2-OXOGLUTARATE OXIDOREDUCTASE SUBUNIT KORB-RELATED"/>
    <property type="match status" value="1"/>
</dbReference>
<feature type="domain" description="DUF6537" evidence="4">
    <location>
        <begin position="982"/>
        <end position="1172"/>
    </location>
</feature>
<dbReference type="PANTHER" id="PTHR48084:SF3">
    <property type="entry name" value="SUBUNIT OF PYRUVATE:FLAVODOXIN OXIDOREDUCTASE"/>
    <property type="match status" value="1"/>
</dbReference>
<organism evidence="5 6">
    <name type="scientific">Pusillimonas noertemannii</name>
    <dbReference type="NCBI Taxonomy" id="305977"/>
    <lineage>
        <taxon>Bacteria</taxon>
        <taxon>Pseudomonadati</taxon>
        <taxon>Pseudomonadota</taxon>
        <taxon>Betaproteobacteria</taxon>
        <taxon>Burkholderiales</taxon>
        <taxon>Alcaligenaceae</taxon>
        <taxon>Pusillimonas</taxon>
    </lineage>
</organism>
<dbReference type="Gene3D" id="3.40.920.10">
    <property type="entry name" value="Pyruvate-ferredoxin oxidoreductase, PFOR, domain III"/>
    <property type="match status" value="1"/>
</dbReference>
<dbReference type="SUPFAM" id="SSF53323">
    <property type="entry name" value="Pyruvate-ferredoxin oxidoreductase, PFOR, domain III"/>
    <property type="match status" value="1"/>
</dbReference>
<feature type="compositionally biased region" description="Polar residues" evidence="2">
    <location>
        <begin position="1"/>
        <end position="14"/>
    </location>
</feature>
<evidence type="ECO:0000259" key="3">
    <source>
        <dbReference type="Pfam" id="PF01558"/>
    </source>
</evidence>
<keyword evidence="1" id="KW-0560">Oxidoreductase</keyword>
<keyword evidence="5" id="KW-0670">Pyruvate</keyword>
<dbReference type="InterPro" id="IPR002869">
    <property type="entry name" value="Pyrv_flavodox_OxRed_cen"/>
</dbReference>
<evidence type="ECO:0000313" key="5">
    <source>
        <dbReference type="EMBL" id="PVY68276.1"/>
    </source>
</evidence>
<evidence type="ECO:0000313" key="6">
    <source>
        <dbReference type="Proteomes" id="UP000246145"/>
    </source>
</evidence>
<dbReference type="InterPro" id="IPR046667">
    <property type="entry name" value="DUF6537"/>
</dbReference>
<reference evidence="5 6" key="1">
    <citation type="submission" date="2018-04" db="EMBL/GenBank/DDBJ databases">
        <title>Genomic Encyclopedia of Type Strains, Phase IV (KMG-IV): sequencing the most valuable type-strain genomes for metagenomic binning, comparative biology and taxonomic classification.</title>
        <authorList>
            <person name="Goeker M."/>
        </authorList>
    </citation>
    <scope>NUCLEOTIDE SEQUENCE [LARGE SCALE GENOMIC DNA]</scope>
    <source>
        <strain evidence="5 6">DSM 10065</strain>
    </source>
</reference>
<evidence type="ECO:0000259" key="4">
    <source>
        <dbReference type="Pfam" id="PF20169"/>
    </source>
</evidence>
<dbReference type="EMBL" id="QEKO01000001">
    <property type="protein sequence ID" value="PVY68276.1"/>
    <property type="molecule type" value="Genomic_DNA"/>
</dbReference>
<protein>
    <submittedName>
        <fullName evidence="5">Indolepyruvate ferredoxin oxidoreductase</fullName>
    </submittedName>
</protein>
<gene>
    <name evidence="5" type="ORF">C7440_0671</name>
</gene>
<name>A0A2U1CQW5_9BURK</name>
<dbReference type="GO" id="GO:0016903">
    <property type="term" value="F:oxidoreductase activity, acting on the aldehyde or oxo group of donors"/>
    <property type="evidence" value="ECO:0007669"/>
    <property type="project" value="InterPro"/>
</dbReference>
<dbReference type="InterPro" id="IPR002880">
    <property type="entry name" value="Pyrv_Fd/Flavodoxin_OxRdtase_N"/>
</dbReference>
<dbReference type="InterPro" id="IPR051457">
    <property type="entry name" value="2-oxoacid:Fd_oxidoreductase"/>
</dbReference>
<dbReference type="RefSeq" id="WP_116517471.1">
    <property type="nucleotide sequence ID" value="NZ_JACCEX010000001.1"/>
</dbReference>
<dbReference type="NCBIfam" id="NF009589">
    <property type="entry name" value="PRK13030.1"/>
    <property type="match status" value="1"/>
</dbReference>
<feature type="region of interest" description="Disordered" evidence="2">
    <location>
        <begin position="1"/>
        <end position="25"/>
    </location>
</feature>
<dbReference type="Pfam" id="PF01558">
    <property type="entry name" value="POR"/>
    <property type="match status" value="1"/>
</dbReference>
<dbReference type="InterPro" id="IPR019752">
    <property type="entry name" value="Pyrv/ketoisovalerate_OxRed_cat"/>
</dbReference>
<dbReference type="Proteomes" id="UP000246145">
    <property type="component" value="Unassembled WGS sequence"/>
</dbReference>
<evidence type="ECO:0000256" key="1">
    <source>
        <dbReference type="ARBA" id="ARBA00023002"/>
    </source>
</evidence>
<feature type="domain" description="Pyruvate/ketoisovalerate oxidoreductase catalytic" evidence="3">
    <location>
        <begin position="736"/>
        <end position="923"/>
    </location>
</feature>
<evidence type="ECO:0000256" key="2">
    <source>
        <dbReference type="SAM" id="MobiDB-lite"/>
    </source>
</evidence>
<dbReference type="SUPFAM" id="SSF52518">
    <property type="entry name" value="Thiamin diphosphate-binding fold (THDP-binding)"/>
    <property type="match status" value="2"/>
</dbReference>
<dbReference type="STRING" id="1231391.GCA_000308195_03265"/>
<sequence length="1194" mass="130641">MKSALKSVQSNNHESTLDARYDPNTPNTFLNGNHALIRMMLEQMRADRNEGLRTKAFVTGYPGSPLGSIDIALKQAKPVLEAEGITHRPAQNEEFAVSMLIGTQMLDEHPHPDVDGVVGYWYGKGPGLDRSGDALKHGNFAGTSHHGAVVILSGEDHEAKSSTVPYQQEFSFEHHGIPVLYPSSIQEFLDYGLHAAALSRYSGCWVALKLVGTLCDGGEVVQMHPNGLTPQLPPFQPGGKPFVRMANHRFFPVRNIETERKLYDERHAAILAYAQANELNRIVRSSPNDRIGLISAGKSWADTLQALEDLGYDDAMLQAQGIRLAKVGLLCPGEPAFFRRFAEGLETVIVIEEKRDFLERQVAASIIGTSVREILGKHDQLGQRLFPIEGGMTSDIVAKHLARLLSRQQALPERGQTRIEYLYNKTIHRPETLPGRAPNYCSGCPHNVSTLLAPGQVAWGAPGCHLFAALMDKPEKRVEATTQLGGEGLPWLGLAPYTSRPHIVQNVGDGALFHSSYANIRYAIVSGANMTFKLLINGVLANTGGQEAIGASAIADLTDRLLKDGAKRVVLITKEPGQYAKLSLPDELIRRPPEALEATMKELAEINGVTIVIYDGACANERRRRQKRKLLPPPTIFTLVNEEVCENCGDCGAKANCMSLQKVSTAFGTKTQIHQSTCNQDQACISGECPSFVSVEVSPEHGLRKPKLPNIDLSQIPEVAPIDLDSPYHVYIPGLGGSGVLTASAIIAQAAALQGLQVKTYDQTGAAQKWGAVLSSLIFTPANQPSHTNKVGIGKADLYLALDLLAAVDPQNLMCCDTQRTRAVINTGVFPNGEVVRDSRRTLPVEELRDTVAAATNRKSNLMLDARRIAEALFGDFMMTNMVAIGAACQAGWLPIDPRYIETAIELNGVQVQANTMALRAGRLWVHDRSRVEALGSMQAAPLSDRSLRLQELRTSGKLAALAPLEARLAGLPTEPHSRLMLRSADLVDYQNSAYAIRYLNRVIAAFDAETLVSGQANGYAVTSAVIDGLHKMMAYKDEYEVARLLTRSTFEQRVADQFSGPVRVHYHLQPPLARVFGLKGKIRVGPWLRPVLKTLSNFKFLRGTAFDPFGAVAARREERALLAWYEKLLDDALPMLKAGNAKKVAEILRLPETIRGYETVKSANASEAQVRAIQLLEELQRPRRINIAVTESI</sequence>
<dbReference type="NCBIfam" id="NF009588">
    <property type="entry name" value="PRK13029.1"/>
    <property type="match status" value="1"/>
</dbReference>
<keyword evidence="6" id="KW-1185">Reference proteome</keyword>
<dbReference type="Pfam" id="PF20169">
    <property type="entry name" value="DUF6537"/>
    <property type="match status" value="1"/>
</dbReference>
<dbReference type="Gene3D" id="3.40.50.970">
    <property type="match status" value="1"/>
</dbReference>
<proteinExistence type="predicted"/>
<accession>A0A2U1CQW5</accession>